<dbReference type="RefSeq" id="WP_105193323.1">
    <property type="nucleotide sequence ID" value="NZ_PTQZ01000292.1"/>
</dbReference>
<dbReference type="PANTHER" id="PTHR14097">
    <property type="entry name" value="OXIDOREDUCTASE HTATIP2"/>
    <property type="match status" value="1"/>
</dbReference>
<name>A0A2P6AQQ0_9GAMM</name>
<organism evidence="2 3">
    <name type="scientific">Amnimonas aquatica</name>
    <dbReference type="NCBI Taxonomy" id="2094561"/>
    <lineage>
        <taxon>Bacteria</taxon>
        <taxon>Pseudomonadati</taxon>
        <taxon>Pseudomonadota</taxon>
        <taxon>Gammaproteobacteria</taxon>
        <taxon>Moraxellales</taxon>
        <taxon>Moraxellaceae</taxon>
        <taxon>Amnimonas</taxon>
    </lineage>
</organism>
<keyword evidence="3" id="KW-1185">Reference proteome</keyword>
<dbReference type="PANTHER" id="PTHR14097:SF7">
    <property type="entry name" value="OXIDOREDUCTASE HTATIP2"/>
    <property type="match status" value="1"/>
</dbReference>
<dbReference type="AlphaFoldDB" id="A0A2P6AQQ0"/>
<proteinExistence type="predicted"/>
<reference evidence="3" key="1">
    <citation type="submission" date="2018-02" db="EMBL/GenBank/DDBJ databases">
        <title>Genome sequencing of Solimonas sp. HR-BB.</title>
        <authorList>
            <person name="Lee Y."/>
            <person name="Jeon C.O."/>
        </authorList>
    </citation>
    <scope>NUCLEOTIDE SEQUENCE [LARGE SCALE GENOMIC DNA]</scope>
    <source>
        <strain evidence="3">HR-E</strain>
    </source>
</reference>
<dbReference type="SUPFAM" id="SSF51735">
    <property type="entry name" value="NAD(P)-binding Rossmann-fold domains"/>
    <property type="match status" value="1"/>
</dbReference>
<dbReference type="Pfam" id="PF13460">
    <property type="entry name" value="NAD_binding_10"/>
    <property type="match status" value="1"/>
</dbReference>
<dbReference type="Gene3D" id="3.40.50.720">
    <property type="entry name" value="NAD(P)-binding Rossmann-like Domain"/>
    <property type="match status" value="1"/>
</dbReference>
<evidence type="ECO:0000313" key="2">
    <source>
        <dbReference type="EMBL" id="PQA31553.1"/>
    </source>
</evidence>
<dbReference type="SMART" id="SM00859">
    <property type="entry name" value="Semialdhyde_dh"/>
    <property type="match status" value="1"/>
</dbReference>
<dbReference type="InterPro" id="IPR000534">
    <property type="entry name" value="Semialdehyde_DH_NAD-bd"/>
</dbReference>
<evidence type="ECO:0000313" key="3">
    <source>
        <dbReference type="Proteomes" id="UP000243900"/>
    </source>
</evidence>
<protein>
    <submittedName>
        <fullName evidence="2">Oxidoreductase</fullName>
    </submittedName>
</protein>
<dbReference type="Proteomes" id="UP000243900">
    <property type="component" value="Unassembled WGS sequence"/>
</dbReference>
<dbReference type="InterPro" id="IPR036291">
    <property type="entry name" value="NAD(P)-bd_dom_sf"/>
</dbReference>
<dbReference type="OrthoDB" id="9798632at2"/>
<sequence length="240" mass="25275">MPSAQPAAPTPPASARRVLIAGASGFIGRELLDLLLADPTVAEVHALVRRPLPLRHERLHQHSVDFARLDDALPQLHADTAFCCLGTTIRVAGSQAAFRAVDQDAVLAFAALARRAGVRHFLSVSAIGASVSSPSFYSRVKGEVEQSLRDAGFPSLSLFQPSLLLGARDEFRFGERVAQVLSVPFGPLMAGPLAPYRPIPGSVVAQAMAAAARQPAAGDGGDSSGVRVLTWRDMQRLAGG</sequence>
<evidence type="ECO:0000259" key="1">
    <source>
        <dbReference type="SMART" id="SM00859"/>
    </source>
</evidence>
<comment type="caution">
    <text evidence="2">The sequence shown here is derived from an EMBL/GenBank/DDBJ whole genome shotgun (WGS) entry which is preliminary data.</text>
</comment>
<dbReference type="GO" id="GO:0016620">
    <property type="term" value="F:oxidoreductase activity, acting on the aldehyde or oxo group of donors, NAD or NADP as acceptor"/>
    <property type="evidence" value="ECO:0007669"/>
    <property type="project" value="InterPro"/>
</dbReference>
<dbReference type="EMBL" id="PTQZ01000292">
    <property type="protein sequence ID" value="PQA31553.1"/>
    <property type="molecule type" value="Genomic_DNA"/>
</dbReference>
<dbReference type="GO" id="GO:0051287">
    <property type="term" value="F:NAD binding"/>
    <property type="evidence" value="ECO:0007669"/>
    <property type="project" value="InterPro"/>
</dbReference>
<accession>A0A2P6AQQ0</accession>
<gene>
    <name evidence="2" type="ORF">C5O18_09225</name>
</gene>
<dbReference type="InterPro" id="IPR016040">
    <property type="entry name" value="NAD(P)-bd_dom"/>
</dbReference>
<feature type="domain" description="Semialdehyde dehydrogenase NAD-binding" evidence="1">
    <location>
        <begin position="17"/>
        <end position="120"/>
    </location>
</feature>